<proteinExistence type="predicted"/>
<evidence type="ECO:0000256" key="1">
    <source>
        <dbReference type="SAM" id="SignalP"/>
    </source>
</evidence>
<dbReference type="PROSITE" id="PS51257">
    <property type="entry name" value="PROKAR_LIPOPROTEIN"/>
    <property type="match status" value="1"/>
</dbReference>
<keyword evidence="1" id="KW-0732">Signal</keyword>
<dbReference type="EMBL" id="JAMXQV010000016">
    <property type="protein sequence ID" value="MCR6486691.1"/>
    <property type="molecule type" value="Genomic_DNA"/>
</dbReference>
<evidence type="ECO:0000313" key="2">
    <source>
        <dbReference type="EMBL" id="MCR6486691.1"/>
    </source>
</evidence>
<dbReference type="AlphaFoldDB" id="A0A9X2NDB6"/>
<feature type="signal peptide" evidence="1">
    <location>
        <begin position="1"/>
        <end position="19"/>
    </location>
</feature>
<reference evidence="2" key="1">
    <citation type="submission" date="2022-06" db="EMBL/GenBank/DDBJ databases">
        <title>Amycolatopsis iheyaensis sp. nov., a new species of the genus Amycolatopsis isolated from soil in Iheya island, Japan.</title>
        <authorList>
            <person name="Ngamcharungchit C."/>
            <person name="Kanto H."/>
            <person name="Take A."/>
            <person name="Intra B."/>
            <person name="Matsumoto A."/>
            <person name="Panbangred W."/>
            <person name="Inahashi Y."/>
        </authorList>
    </citation>
    <scope>NUCLEOTIDE SEQUENCE</scope>
    <source>
        <strain evidence="2">OK19-0408</strain>
    </source>
</reference>
<evidence type="ECO:0000313" key="3">
    <source>
        <dbReference type="Proteomes" id="UP001144096"/>
    </source>
</evidence>
<comment type="caution">
    <text evidence="2">The sequence shown here is derived from an EMBL/GenBank/DDBJ whole genome shotgun (WGS) entry which is preliminary data.</text>
</comment>
<accession>A0A9X2NDB6</accession>
<dbReference type="RefSeq" id="WP_257923464.1">
    <property type="nucleotide sequence ID" value="NZ_JAMXQV010000016.1"/>
</dbReference>
<feature type="chain" id="PRO_5040813980" evidence="1">
    <location>
        <begin position="20"/>
        <end position="175"/>
    </location>
</feature>
<dbReference type="Proteomes" id="UP001144096">
    <property type="component" value="Unassembled WGS sequence"/>
</dbReference>
<gene>
    <name evidence="2" type="ORF">M8542_28075</name>
</gene>
<name>A0A9X2NDB6_9PSEU</name>
<protein>
    <submittedName>
        <fullName evidence="2">DUF4352 domain-containing protein</fullName>
    </submittedName>
</protein>
<organism evidence="2 3">
    <name type="scientific">Amycolatopsis iheyensis</name>
    <dbReference type="NCBI Taxonomy" id="2945988"/>
    <lineage>
        <taxon>Bacteria</taxon>
        <taxon>Bacillati</taxon>
        <taxon>Actinomycetota</taxon>
        <taxon>Actinomycetes</taxon>
        <taxon>Pseudonocardiales</taxon>
        <taxon>Pseudonocardiaceae</taxon>
        <taxon>Amycolatopsis</taxon>
    </lineage>
</organism>
<keyword evidence="3" id="KW-1185">Reference proteome</keyword>
<sequence>MVRLLPVVLVLVLVSGCEAAQPSPPAPTTYELPPRQVRPDETALKIPPAKNGDTEFTLIGLAAGLPSITGSHAEMLPKGQYVRLRLVVTNTGTSSVLFDPKRQLLVDDQGATHPPDEQAMLIKRQPAQFDLGHSVRVEFDLYWDIPKDRKPVAVRAFGGPTITDMKNVNGTDIKL</sequence>